<proteinExistence type="predicted"/>
<comment type="caution">
    <text evidence="11">The sequence shown here is derived from an EMBL/GenBank/DDBJ whole genome shotgun (WGS) entry which is preliminary data.</text>
</comment>
<keyword evidence="9" id="KW-0812">Transmembrane</keyword>
<dbReference type="Gene3D" id="1.20.5.1930">
    <property type="match status" value="1"/>
</dbReference>
<protein>
    <recommendedName>
        <fullName evidence="2">histidine kinase</fullName>
        <ecNumber evidence="2">2.7.13.3</ecNumber>
    </recommendedName>
</protein>
<feature type="transmembrane region" description="Helical" evidence="9">
    <location>
        <begin position="181"/>
        <end position="200"/>
    </location>
</feature>
<evidence type="ECO:0000256" key="8">
    <source>
        <dbReference type="ARBA" id="ARBA00023012"/>
    </source>
</evidence>
<dbReference type="EC" id="2.7.13.3" evidence="2"/>
<keyword evidence="6" id="KW-0418">Kinase</keyword>
<keyword evidence="8" id="KW-0902">Two-component regulatory system</keyword>
<keyword evidence="12" id="KW-1185">Reference proteome</keyword>
<evidence type="ECO:0000256" key="1">
    <source>
        <dbReference type="ARBA" id="ARBA00000085"/>
    </source>
</evidence>
<dbReference type="Pfam" id="PF07730">
    <property type="entry name" value="HisKA_3"/>
    <property type="match status" value="1"/>
</dbReference>
<sequence>MSSHETPAPASTTDRRWVASAVLAAVLGLFLLFSPLWLPPDRSMEPQGDGIVEEVADGPFLLGTSWLDSGYLLPLVSWAAGLSCVAAVLIARRRPFTATTLAAWPFVTVWLLGTFVWGWWLALLMISCLVVQGSWRRAVVPLAATLATAWWYALSGVPAMLPIGPVNAGSVDGGRMVEAGSIYTVAVAVVVGAAAAIRLVRESWHRSDRAAAVERQALEVESVAAERARLARDLHDVVAHHVSLVAVRAESAPYTHPHLNEDARHVLAEIADDARSALGELRQVLGVLQRTAGPGRAPQPTARDVADLVDQARAAGQDVTLTGRCDDVPDAPGYVLYRAAQEALTNARRHAPGAPTAVELTRAAQGVGLRVTNPVARTHAVVTPGRGLTGMRERVEALGGSLTAGVESSAFVLVVTLPTDPDHGPTAPLPQREEVA</sequence>
<dbReference type="SUPFAM" id="SSF55874">
    <property type="entry name" value="ATPase domain of HSP90 chaperone/DNA topoisomerase II/histidine kinase"/>
    <property type="match status" value="1"/>
</dbReference>
<evidence type="ECO:0000256" key="2">
    <source>
        <dbReference type="ARBA" id="ARBA00012438"/>
    </source>
</evidence>
<accession>A0A849KBI9</accession>
<keyword evidence="5" id="KW-0547">Nucleotide-binding</keyword>
<name>A0A849KBI9_9MICO</name>
<dbReference type="Proteomes" id="UP000557204">
    <property type="component" value="Unassembled WGS sequence"/>
</dbReference>
<organism evidence="11 12">
    <name type="scientific">Isoptericola sediminis</name>
    <dbReference type="NCBI Taxonomy" id="2733572"/>
    <lineage>
        <taxon>Bacteria</taxon>
        <taxon>Bacillati</taxon>
        <taxon>Actinomycetota</taxon>
        <taxon>Actinomycetes</taxon>
        <taxon>Micrococcales</taxon>
        <taxon>Promicromonosporaceae</taxon>
        <taxon>Isoptericola</taxon>
    </lineage>
</organism>
<keyword evidence="9" id="KW-0472">Membrane</keyword>
<feature type="transmembrane region" description="Helical" evidence="9">
    <location>
        <begin position="17"/>
        <end position="38"/>
    </location>
</feature>
<feature type="transmembrane region" description="Helical" evidence="9">
    <location>
        <begin position="138"/>
        <end position="161"/>
    </location>
</feature>
<dbReference type="CDD" id="cd16917">
    <property type="entry name" value="HATPase_UhpB-NarQ-NarX-like"/>
    <property type="match status" value="1"/>
</dbReference>
<dbReference type="AlphaFoldDB" id="A0A849KBI9"/>
<evidence type="ECO:0000313" key="11">
    <source>
        <dbReference type="EMBL" id="NNU25963.1"/>
    </source>
</evidence>
<feature type="domain" description="Signal transduction histidine kinase subgroup 3 dimerisation and phosphoacceptor" evidence="10">
    <location>
        <begin position="226"/>
        <end position="290"/>
    </location>
</feature>
<evidence type="ECO:0000256" key="7">
    <source>
        <dbReference type="ARBA" id="ARBA00022840"/>
    </source>
</evidence>
<dbReference type="GO" id="GO:0016020">
    <property type="term" value="C:membrane"/>
    <property type="evidence" value="ECO:0007669"/>
    <property type="project" value="InterPro"/>
</dbReference>
<keyword evidence="9" id="KW-1133">Transmembrane helix</keyword>
<evidence type="ECO:0000256" key="4">
    <source>
        <dbReference type="ARBA" id="ARBA00022679"/>
    </source>
</evidence>
<evidence type="ECO:0000256" key="6">
    <source>
        <dbReference type="ARBA" id="ARBA00022777"/>
    </source>
</evidence>
<dbReference type="InterPro" id="IPR050482">
    <property type="entry name" value="Sensor_HK_TwoCompSys"/>
</dbReference>
<dbReference type="EMBL" id="JABFAJ010000001">
    <property type="protein sequence ID" value="NNU25963.1"/>
    <property type="molecule type" value="Genomic_DNA"/>
</dbReference>
<dbReference type="InterPro" id="IPR011712">
    <property type="entry name" value="Sig_transdc_His_kin_sub3_dim/P"/>
</dbReference>
<dbReference type="InterPro" id="IPR036890">
    <property type="entry name" value="HATPase_C_sf"/>
</dbReference>
<keyword evidence="4" id="KW-0808">Transferase</keyword>
<dbReference type="GO" id="GO:0000155">
    <property type="term" value="F:phosphorelay sensor kinase activity"/>
    <property type="evidence" value="ECO:0007669"/>
    <property type="project" value="InterPro"/>
</dbReference>
<dbReference type="PANTHER" id="PTHR24421:SF10">
    <property type="entry name" value="NITRATE_NITRITE SENSOR PROTEIN NARQ"/>
    <property type="match status" value="1"/>
</dbReference>
<evidence type="ECO:0000256" key="3">
    <source>
        <dbReference type="ARBA" id="ARBA00022553"/>
    </source>
</evidence>
<dbReference type="Gene3D" id="3.30.565.10">
    <property type="entry name" value="Histidine kinase-like ATPase, C-terminal domain"/>
    <property type="match status" value="1"/>
</dbReference>
<evidence type="ECO:0000256" key="9">
    <source>
        <dbReference type="SAM" id="Phobius"/>
    </source>
</evidence>
<reference evidence="11 12" key="1">
    <citation type="submission" date="2020-05" db="EMBL/GenBank/DDBJ databases">
        <title>Genome sequence of Isoptericola sp. JC619 isolated from Chilika lagoon, India.</title>
        <authorList>
            <person name="Kumar D."/>
            <person name="Appam K."/>
            <person name="Gandham S."/>
            <person name="Uppada J."/>
            <person name="Sasikala C."/>
            <person name="Venkata Ramana C."/>
        </authorList>
    </citation>
    <scope>NUCLEOTIDE SEQUENCE [LARGE SCALE GENOMIC DNA]</scope>
    <source>
        <strain evidence="11 12">JC619</strain>
    </source>
</reference>
<keyword evidence="7" id="KW-0067">ATP-binding</keyword>
<dbReference type="RefSeq" id="WP_171245483.1">
    <property type="nucleotide sequence ID" value="NZ_JABFAJ010000001.1"/>
</dbReference>
<evidence type="ECO:0000313" key="12">
    <source>
        <dbReference type="Proteomes" id="UP000557204"/>
    </source>
</evidence>
<dbReference type="GO" id="GO:0046983">
    <property type="term" value="F:protein dimerization activity"/>
    <property type="evidence" value="ECO:0007669"/>
    <property type="project" value="InterPro"/>
</dbReference>
<evidence type="ECO:0000259" key="10">
    <source>
        <dbReference type="Pfam" id="PF07730"/>
    </source>
</evidence>
<comment type="catalytic activity">
    <reaction evidence="1">
        <text>ATP + protein L-histidine = ADP + protein N-phospho-L-histidine.</text>
        <dbReference type="EC" id="2.7.13.3"/>
    </reaction>
</comment>
<dbReference type="GO" id="GO:0005524">
    <property type="term" value="F:ATP binding"/>
    <property type="evidence" value="ECO:0007669"/>
    <property type="project" value="UniProtKB-KW"/>
</dbReference>
<feature type="transmembrane region" description="Helical" evidence="9">
    <location>
        <begin position="103"/>
        <end position="131"/>
    </location>
</feature>
<feature type="transmembrane region" description="Helical" evidence="9">
    <location>
        <begin position="71"/>
        <end position="91"/>
    </location>
</feature>
<keyword evidence="3" id="KW-0597">Phosphoprotein</keyword>
<dbReference type="PANTHER" id="PTHR24421">
    <property type="entry name" value="NITRATE/NITRITE SENSOR PROTEIN NARX-RELATED"/>
    <property type="match status" value="1"/>
</dbReference>
<evidence type="ECO:0000256" key="5">
    <source>
        <dbReference type="ARBA" id="ARBA00022741"/>
    </source>
</evidence>
<gene>
    <name evidence="11" type="ORF">HLI28_00170</name>
</gene>